<organism evidence="2 3">
    <name type="scientific">Saccoglossus kowalevskii</name>
    <name type="common">Acorn worm</name>
    <dbReference type="NCBI Taxonomy" id="10224"/>
    <lineage>
        <taxon>Eukaryota</taxon>
        <taxon>Metazoa</taxon>
        <taxon>Hemichordata</taxon>
        <taxon>Enteropneusta</taxon>
        <taxon>Harrimaniidae</taxon>
        <taxon>Saccoglossus</taxon>
    </lineage>
</organism>
<feature type="non-terminal residue" evidence="3">
    <location>
        <position position="1"/>
    </location>
</feature>
<evidence type="ECO:0000313" key="2">
    <source>
        <dbReference type="Proteomes" id="UP000694865"/>
    </source>
</evidence>
<sequence length="284" mass="31583">ERNFLDSETLQSTIGDIVKRTLEETTKYQDKYMECEVTESTDDKLVIEIKPSTGVGDSKLANTADVINGGQNQHHESGAYESAEAVARQMNALNLQNVDDVGEWESESSSASSPVDKEDPNAPKSAFKSQTRKITKSVSFNETVMVENFKERSKMTQKKKPGKVESSFRTKERLKESSEEESESPRSPTSPLNFTDIPNVKEKNRPGSPKKGKNKSKSKNRENAKNKKSEDFAKKTMDSAGGDEKTEVTDSRTSRKNDASVDMKHKSNGKSGMAFANTLMYDLD</sequence>
<accession>A0ABM0M7C2</accession>
<gene>
    <name evidence="3" type="primary">LOC102803849</name>
</gene>
<reference evidence="3" key="1">
    <citation type="submission" date="2025-08" db="UniProtKB">
        <authorList>
            <consortium name="RefSeq"/>
        </authorList>
    </citation>
    <scope>IDENTIFICATION</scope>
    <source>
        <tissue evidence="3">Testes</tissue>
    </source>
</reference>
<dbReference type="RefSeq" id="XP_006815913.1">
    <property type="nucleotide sequence ID" value="XM_006815850.1"/>
</dbReference>
<proteinExistence type="predicted"/>
<dbReference type="GeneID" id="102803849"/>
<feature type="compositionally biased region" description="Basic and acidic residues" evidence="1">
    <location>
        <begin position="162"/>
        <end position="177"/>
    </location>
</feature>
<evidence type="ECO:0000313" key="3">
    <source>
        <dbReference type="RefSeq" id="XP_006815913.1"/>
    </source>
</evidence>
<feature type="compositionally biased region" description="Basic and acidic residues" evidence="1">
    <location>
        <begin position="219"/>
        <end position="265"/>
    </location>
</feature>
<keyword evidence="2" id="KW-1185">Reference proteome</keyword>
<evidence type="ECO:0000256" key="1">
    <source>
        <dbReference type="SAM" id="MobiDB-lite"/>
    </source>
</evidence>
<dbReference type="Proteomes" id="UP000694865">
    <property type="component" value="Unplaced"/>
</dbReference>
<feature type="compositionally biased region" description="Basic residues" evidence="1">
    <location>
        <begin position="208"/>
        <end position="218"/>
    </location>
</feature>
<protein>
    <submittedName>
        <fullName evidence="3">Pre-mRNA-splicing factor CWC22 homolog</fullName>
    </submittedName>
</protein>
<name>A0ABM0M7C2_SACKO</name>
<feature type="region of interest" description="Disordered" evidence="1">
    <location>
        <begin position="101"/>
        <end position="284"/>
    </location>
</feature>